<feature type="non-terminal residue" evidence="1">
    <location>
        <position position="1"/>
    </location>
</feature>
<proteinExistence type="predicted"/>
<dbReference type="Proteomes" id="UP001621713">
    <property type="component" value="Unassembled WGS sequence"/>
</dbReference>
<name>A0ABW8PK22_9FLAO</name>
<evidence type="ECO:0008006" key="3">
    <source>
        <dbReference type="Google" id="ProtNLM"/>
    </source>
</evidence>
<reference evidence="1 2" key="1">
    <citation type="submission" date="2024-02" db="EMBL/GenBank/DDBJ databases">
        <title>Comparative Genomic Analysis of Flavobacterium Species Causing Columnaris Disease of Freshwater Fish in Thailand: Insights into Virulence and Resistance Mechanisms.</title>
        <authorList>
            <person name="Nguyen D."/>
            <person name="Chokmangmeepisarn P."/>
            <person name="Khianchaikhan K."/>
            <person name="Morishita M."/>
            <person name="Bunnoy A."/>
            <person name="Rodkhum C."/>
        </authorList>
    </citation>
    <scope>NUCLEOTIDE SEQUENCE [LARGE SCALE GENOMIC DNA]</scope>
    <source>
        <strain evidence="1 2">PCBSB2203</strain>
    </source>
</reference>
<keyword evidence="2" id="KW-1185">Reference proteome</keyword>
<sequence length="69" mass="7768">GQWELDKYESSLKVYRDLKSIIDTAFDDGKEEGKIQGKIEIAKQAKTMGLSIPNIIKLTGLSKKEINEL</sequence>
<evidence type="ECO:0000313" key="2">
    <source>
        <dbReference type="Proteomes" id="UP001621713"/>
    </source>
</evidence>
<dbReference type="EMBL" id="JAZHOJ010000016">
    <property type="protein sequence ID" value="MFK7004009.1"/>
    <property type="molecule type" value="Genomic_DNA"/>
</dbReference>
<organism evidence="1 2">
    <name type="scientific">Flavobacterium covae</name>
    <dbReference type="NCBI Taxonomy" id="2906076"/>
    <lineage>
        <taxon>Bacteria</taxon>
        <taxon>Pseudomonadati</taxon>
        <taxon>Bacteroidota</taxon>
        <taxon>Flavobacteriia</taxon>
        <taxon>Flavobacteriales</taxon>
        <taxon>Flavobacteriaceae</taxon>
        <taxon>Flavobacterium</taxon>
    </lineage>
</organism>
<evidence type="ECO:0000313" key="1">
    <source>
        <dbReference type="EMBL" id="MFK7004009.1"/>
    </source>
</evidence>
<gene>
    <name evidence="1" type="ORF">V3467_09105</name>
</gene>
<accession>A0ABW8PK22</accession>
<protein>
    <recommendedName>
        <fullName evidence="3">Transposase</fullName>
    </recommendedName>
</protein>
<comment type="caution">
    <text evidence="1">The sequence shown here is derived from an EMBL/GenBank/DDBJ whole genome shotgun (WGS) entry which is preliminary data.</text>
</comment>